<evidence type="ECO:0000256" key="10">
    <source>
        <dbReference type="PIRSR" id="PIRSR005461-1"/>
    </source>
</evidence>
<evidence type="ECO:0000256" key="6">
    <source>
        <dbReference type="ARBA" id="ARBA00022691"/>
    </source>
</evidence>
<dbReference type="EMBL" id="JALNTZ010000007">
    <property type="protein sequence ID" value="KAJ3644385.1"/>
    <property type="molecule type" value="Genomic_DNA"/>
</dbReference>
<evidence type="ECO:0000256" key="3">
    <source>
        <dbReference type="ARBA" id="ARBA00022552"/>
    </source>
</evidence>
<comment type="caution">
    <text evidence="12">The sequence shown here is derived from an EMBL/GenBank/DDBJ whole genome shotgun (WGS) entry which is preliminary data.</text>
</comment>
<keyword evidence="14" id="KW-1185">Reference proteome</keyword>
<dbReference type="Pfam" id="PF01728">
    <property type="entry name" value="FtsJ"/>
    <property type="match status" value="1"/>
</dbReference>
<organism evidence="12 14">
    <name type="scientific">Zophobas morio</name>
    <dbReference type="NCBI Taxonomy" id="2755281"/>
    <lineage>
        <taxon>Eukaryota</taxon>
        <taxon>Metazoa</taxon>
        <taxon>Ecdysozoa</taxon>
        <taxon>Arthropoda</taxon>
        <taxon>Hexapoda</taxon>
        <taxon>Insecta</taxon>
        <taxon>Pterygota</taxon>
        <taxon>Neoptera</taxon>
        <taxon>Endopterygota</taxon>
        <taxon>Coleoptera</taxon>
        <taxon>Polyphaga</taxon>
        <taxon>Cucujiformia</taxon>
        <taxon>Tenebrionidae</taxon>
        <taxon>Zophobas</taxon>
    </lineage>
</organism>
<evidence type="ECO:0000256" key="8">
    <source>
        <dbReference type="ARBA" id="ARBA00023128"/>
    </source>
</evidence>
<comment type="similarity">
    <text evidence="2">Belongs to the class I-like SAM-binding methyltransferase superfamily. RNA methyltransferase RlmE family.</text>
</comment>
<dbReference type="HAMAP" id="MF_01547">
    <property type="entry name" value="RNA_methyltr_E"/>
    <property type="match status" value="1"/>
</dbReference>
<evidence type="ECO:0000256" key="9">
    <source>
        <dbReference type="ARBA" id="ARBA00041184"/>
    </source>
</evidence>
<keyword evidence="5" id="KW-0808">Transferase</keyword>
<dbReference type="GO" id="GO:0005759">
    <property type="term" value="C:mitochondrial matrix"/>
    <property type="evidence" value="ECO:0007669"/>
    <property type="project" value="UniProtKB-ARBA"/>
</dbReference>
<dbReference type="AlphaFoldDB" id="A0AA38HVR0"/>
<dbReference type="SUPFAM" id="SSF53335">
    <property type="entry name" value="S-adenosyl-L-methionine-dependent methyltransferases"/>
    <property type="match status" value="1"/>
</dbReference>
<gene>
    <name evidence="12" type="ORF">Zmor_022119</name>
    <name evidence="13" type="ORF">Zmor_022786</name>
</gene>
<dbReference type="PANTHER" id="PTHR10920">
    <property type="entry name" value="RIBOSOMAL RNA METHYLTRANSFERASE"/>
    <property type="match status" value="1"/>
</dbReference>
<feature type="active site" description="Proton acceptor" evidence="10">
    <location>
        <position position="193"/>
    </location>
</feature>
<feature type="domain" description="Ribosomal RNA methyltransferase FtsJ" evidence="11">
    <location>
        <begin position="51"/>
        <end position="236"/>
    </location>
</feature>
<dbReference type="GO" id="GO:0008650">
    <property type="term" value="F:rRNA (uridine-2'-O-)-methyltransferase activity"/>
    <property type="evidence" value="ECO:0007669"/>
    <property type="project" value="TreeGrafter"/>
</dbReference>
<dbReference type="InterPro" id="IPR050082">
    <property type="entry name" value="RNA_methyltr_RlmE"/>
</dbReference>
<evidence type="ECO:0000313" key="12">
    <source>
        <dbReference type="EMBL" id="KAJ3644385.1"/>
    </source>
</evidence>
<name>A0AA38HVR0_9CUCU</name>
<comment type="subcellular location">
    <subcellularLocation>
        <location evidence="1">Mitochondrion</location>
    </subcellularLocation>
</comment>
<evidence type="ECO:0000256" key="5">
    <source>
        <dbReference type="ARBA" id="ARBA00022679"/>
    </source>
</evidence>
<sequence>MFINQFTRKFSTSVRHLKAVKVKNAKGSSSHEWLSRQLSDPYVEKAKMMNYRCRSAFKLLEMDDRFQILKPGQVVIDCGAAPGSWTQVAVKRVNSDASDTREPQGRVIAIDKQQIFPIDGAVILGNVDFTTSQTQSKILETLAGRKPHVVLSDMAPKATGVTHLDNENIIHLCYVTLRFAAQVSEVGATLVVKLWQCGQAKQLETDFSKFYSKVKYVKPNSSRTDSAEIFLLARNFKGLIKQ</sequence>
<keyword evidence="7" id="KW-0809">Transit peptide</keyword>
<dbReference type="FunFam" id="3.40.50.150:FF:000129">
    <property type="entry name" value="Mitochondrial rRNA methyltransferase 2"/>
    <property type="match status" value="1"/>
</dbReference>
<accession>A0AA38HVR0</accession>
<evidence type="ECO:0000256" key="1">
    <source>
        <dbReference type="ARBA" id="ARBA00004173"/>
    </source>
</evidence>
<dbReference type="Gene3D" id="3.40.50.150">
    <property type="entry name" value="Vaccinia Virus protein VP39"/>
    <property type="match status" value="1"/>
</dbReference>
<evidence type="ECO:0000259" key="11">
    <source>
        <dbReference type="Pfam" id="PF01728"/>
    </source>
</evidence>
<protein>
    <recommendedName>
        <fullName evidence="9">rRNA methyltransferase 2, mitochondrial</fullName>
    </recommendedName>
</protein>
<evidence type="ECO:0000256" key="7">
    <source>
        <dbReference type="ARBA" id="ARBA00022946"/>
    </source>
</evidence>
<reference evidence="12" key="1">
    <citation type="journal article" date="2023" name="G3 (Bethesda)">
        <title>Whole genome assemblies of Zophobas morio and Tenebrio molitor.</title>
        <authorList>
            <person name="Kaur S."/>
            <person name="Stinson S.A."/>
            <person name="diCenzo G.C."/>
        </authorList>
    </citation>
    <scope>NUCLEOTIDE SEQUENCE</scope>
    <source>
        <strain evidence="12">QUZm001</strain>
    </source>
</reference>
<proteinExistence type="inferred from homology"/>
<dbReference type="EMBL" id="JALNTZ010000007">
    <property type="protein sequence ID" value="KAJ3645099.1"/>
    <property type="molecule type" value="Genomic_DNA"/>
</dbReference>
<keyword evidence="4" id="KW-0489">Methyltransferase</keyword>
<evidence type="ECO:0000256" key="2">
    <source>
        <dbReference type="ARBA" id="ARBA00009258"/>
    </source>
</evidence>
<keyword evidence="6 10" id="KW-0949">S-adenosyl-L-methionine</keyword>
<dbReference type="GO" id="GO:1902775">
    <property type="term" value="P:mitochondrial large ribosomal subunit assembly"/>
    <property type="evidence" value="ECO:0007669"/>
    <property type="project" value="UniProtKB-ARBA"/>
</dbReference>
<evidence type="ECO:0000256" key="4">
    <source>
        <dbReference type="ARBA" id="ARBA00022603"/>
    </source>
</evidence>
<dbReference type="InterPro" id="IPR015507">
    <property type="entry name" value="rRNA-MeTfrase_E"/>
</dbReference>
<keyword evidence="8" id="KW-0496">Mitochondrion</keyword>
<dbReference type="InterPro" id="IPR029063">
    <property type="entry name" value="SAM-dependent_MTases_sf"/>
</dbReference>
<keyword evidence="3" id="KW-0698">rRNA processing</keyword>
<evidence type="ECO:0000313" key="13">
    <source>
        <dbReference type="EMBL" id="KAJ3645099.1"/>
    </source>
</evidence>
<dbReference type="InterPro" id="IPR002877">
    <property type="entry name" value="RNA_MeTrfase_FtsJ_dom"/>
</dbReference>
<dbReference type="PIRSF" id="PIRSF005461">
    <property type="entry name" value="23S_rRNA_mtase"/>
    <property type="match status" value="1"/>
</dbReference>
<dbReference type="PANTHER" id="PTHR10920:SF18">
    <property type="entry name" value="RRNA METHYLTRANSFERASE 2, MITOCHONDRIAL"/>
    <property type="match status" value="1"/>
</dbReference>
<dbReference type="Proteomes" id="UP001168821">
    <property type="component" value="Unassembled WGS sequence"/>
</dbReference>
<evidence type="ECO:0000313" key="14">
    <source>
        <dbReference type="Proteomes" id="UP001168821"/>
    </source>
</evidence>